<feature type="transmembrane region" description="Helical" evidence="9">
    <location>
        <begin position="40"/>
        <end position="59"/>
    </location>
</feature>
<dbReference type="OrthoDB" id="9762978at2"/>
<feature type="transmembrane region" description="Helical" evidence="9">
    <location>
        <begin position="434"/>
        <end position="459"/>
    </location>
</feature>
<dbReference type="InterPro" id="IPR018461">
    <property type="entry name" value="Na/H_Antiport_NhaC-like_C"/>
</dbReference>
<comment type="similarity">
    <text evidence="8">Belongs to the NhaC Na(+)/H(+) (TC 2.A.35) antiporter family.</text>
</comment>
<evidence type="ECO:0000256" key="5">
    <source>
        <dbReference type="ARBA" id="ARBA00022692"/>
    </source>
</evidence>
<gene>
    <name evidence="11" type="primary">nhaC</name>
    <name evidence="11" type="ORF">EHV23_14770</name>
</gene>
<feature type="transmembrane region" description="Helical" evidence="9">
    <location>
        <begin position="356"/>
        <end position="377"/>
    </location>
</feature>
<feature type="transmembrane region" description="Helical" evidence="9">
    <location>
        <begin position="239"/>
        <end position="258"/>
    </location>
</feature>
<evidence type="ECO:0000313" key="12">
    <source>
        <dbReference type="Proteomes" id="UP000270261"/>
    </source>
</evidence>
<keyword evidence="6 9" id="KW-1133">Transmembrane helix</keyword>
<dbReference type="Proteomes" id="UP000270261">
    <property type="component" value="Unassembled WGS sequence"/>
</dbReference>
<evidence type="ECO:0000256" key="9">
    <source>
        <dbReference type="SAM" id="Phobius"/>
    </source>
</evidence>
<evidence type="ECO:0000256" key="8">
    <source>
        <dbReference type="ARBA" id="ARBA00038435"/>
    </source>
</evidence>
<comment type="subcellular location">
    <subcellularLocation>
        <location evidence="1">Cell membrane</location>
        <topology evidence="1">Multi-pass membrane protein</topology>
    </subcellularLocation>
</comment>
<feature type="transmembrane region" description="Helical" evidence="9">
    <location>
        <begin position="12"/>
        <end position="34"/>
    </location>
</feature>
<keyword evidence="7 9" id="KW-0472">Membrane</keyword>
<evidence type="ECO:0000256" key="2">
    <source>
        <dbReference type="ARBA" id="ARBA00022448"/>
    </source>
</evidence>
<comment type="caution">
    <text evidence="11">The sequence shown here is derived from an EMBL/GenBank/DDBJ whole genome shotgun (WGS) entry which is preliminary data.</text>
</comment>
<dbReference type="PANTHER" id="PTHR33451:SF3">
    <property type="entry name" value="MALATE-2H(+)_NA(+)-LACTATE ANTIPORTER"/>
    <property type="match status" value="1"/>
</dbReference>
<feature type="transmembrane region" description="Helical" evidence="9">
    <location>
        <begin position="315"/>
        <end position="335"/>
    </location>
</feature>
<evidence type="ECO:0000256" key="7">
    <source>
        <dbReference type="ARBA" id="ARBA00023136"/>
    </source>
</evidence>
<dbReference type="InterPro" id="IPR052180">
    <property type="entry name" value="NhaC_Na-H+_Antiporter"/>
</dbReference>
<dbReference type="GO" id="GO:0015297">
    <property type="term" value="F:antiporter activity"/>
    <property type="evidence" value="ECO:0007669"/>
    <property type="project" value="UniProtKB-KW"/>
</dbReference>
<dbReference type="AlphaFoldDB" id="A0A426FPG2"/>
<feature type="transmembrane region" description="Helical" evidence="9">
    <location>
        <begin position="71"/>
        <end position="93"/>
    </location>
</feature>
<accession>A0A426FPG2</accession>
<organism evidence="11 12">
    <name type="scientific">Lautropia dentalis</name>
    <dbReference type="NCBI Taxonomy" id="2490857"/>
    <lineage>
        <taxon>Bacteria</taxon>
        <taxon>Pseudomonadati</taxon>
        <taxon>Pseudomonadota</taxon>
        <taxon>Betaproteobacteria</taxon>
        <taxon>Burkholderiales</taxon>
        <taxon>Burkholderiaceae</taxon>
        <taxon>Lautropia</taxon>
    </lineage>
</organism>
<dbReference type="Pfam" id="PF03553">
    <property type="entry name" value="Na_H_antiporter"/>
    <property type="match status" value="1"/>
</dbReference>
<feature type="transmembrane region" description="Helical" evidence="9">
    <location>
        <begin position="113"/>
        <end position="136"/>
    </location>
</feature>
<dbReference type="PANTHER" id="PTHR33451">
    <property type="entry name" value="MALATE-2H(+)/NA(+)-LACTATE ANTIPORTER"/>
    <property type="match status" value="1"/>
</dbReference>
<evidence type="ECO:0000256" key="4">
    <source>
        <dbReference type="ARBA" id="ARBA00022475"/>
    </source>
</evidence>
<keyword evidence="5 9" id="KW-0812">Transmembrane</keyword>
<evidence type="ECO:0000256" key="1">
    <source>
        <dbReference type="ARBA" id="ARBA00004651"/>
    </source>
</evidence>
<reference evidence="11 12" key="1">
    <citation type="submission" date="2018-11" db="EMBL/GenBank/DDBJ databases">
        <title>Genome sequencing of Lautropia sp. KCOM 2505 (= ChDC F240).</title>
        <authorList>
            <person name="Kook J.-K."/>
            <person name="Park S.-N."/>
            <person name="Lim Y.K."/>
        </authorList>
    </citation>
    <scope>NUCLEOTIDE SEQUENCE [LARGE SCALE GENOMIC DNA]</scope>
    <source>
        <strain evidence="11 12">KCOM 2505</strain>
    </source>
</reference>
<keyword evidence="12" id="KW-1185">Reference proteome</keyword>
<keyword evidence="2" id="KW-0813">Transport</keyword>
<feature type="domain" description="Na+/H+ antiporter NhaC-like C-terminal" evidence="10">
    <location>
        <begin position="164"/>
        <end position="458"/>
    </location>
</feature>
<dbReference type="NCBIfam" id="TIGR00931">
    <property type="entry name" value="antiport_nhaC"/>
    <property type="match status" value="1"/>
</dbReference>
<protein>
    <submittedName>
        <fullName evidence="11">Na+/H+ antiporter NhaC</fullName>
    </submittedName>
</protein>
<dbReference type="EMBL" id="RRUE01000002">
    <property type="protein sequence ID" value="RRN44541.1"/>
    <property type="molecule type" value="Genomic_DNA"/>
</dbReference>
<feature type="transmembrane region" description="Helical" evidence="9">
    <location>
        <begin position="263"/>
        <end position="281"/>
    </location>
</feature>
<dbReference type="GO" id="GO:0005886">
    <property type="term" value="C:plasma membrane"/>
    <property type="evidence" value="ECO:0007669"/>
    <property type="project" value="UniProtKB-SubCell"/>
</dbReference>
<dbReference type="RefSeq" id="WP_125096733.1">
    <property type="nucleotide sequence ID" value="NZ_RRUE01000002.1"/>
</dbReference>
<sequence>MLASLRNRESYPFWFEIAPLMLTTIILMVQFFIFSDYTPHIPLVIGICITGAFMSLKGRKWIDMEHNMYRVMKVALPTMIIIMCVGMVIASWIASGTVPTILDAGLGIMSPRIFLPAACILATVVSLATGTSWGTVGTVGLAIMGIGQALGVPEYWTAGAVVSGAFFGDKMSPLSDTTNLTPAVVETDLWSHIRSMLSNTIPAYALTLIIYTLVGWNYADGDPESLQLRESLQSTVQASFQLGWITLIPPVVVIYMGFRNYSVMGTLCTGVFLGALIAVFYQGNALSQMSGILMNGYTAHTGVEYVDKLLTKGGILNMGWVISMMFLSLAFVGALEAYGTFRALLLKINTIVSSRFSLVATSALSVLTVGMVAGEIYTSLVLPGRLMKGKYAEMGYDRSILSRTIEDWGTLVSPLIPWNNGGAFVTSTLGISTFIYAPFAVFCWLSPLIGLIYAALGWFTPLDPKGPQKVPDEEMEEIADDVGEYMV</sequence>
<evidence type="ECO:0000256" key="6">
    <source>
        <dbReference type="ARBA" id="ARBA00022989"/>
    </source>
</evidence>
<name>A0A426FPG2_9BURK</name>
<evidence type="ECO:0000256" key="3">
    <source>
        <dbReference type="ARBA" id="ARBA00022449"/>
    </source>
</evidence>
<keyword evidence="3" id="KW-0050">Antiport</keyword>
<proteinExistence type="inferred from homology"/>
<keyword evidence="4" id="KW-1003">Cell membrane</keyword>
<dbReference type="InterPro" id="IPR004770">
    <property type="entry name" value="Na/H_antiport_NhaC"/>
</dbReference>
<evidence type="ECO:0000259" key="10">
    <source>
        <dbReference type="Pfam" id="PF03553"/>
    </source>
</evidence>
<feature type="transmembrane region" description="Helical" evidence="9">
    <location>
        <begin position="201"/>
        <end position="219"/>
    </location>
</feature>
<evidence type="ECO:0000313" key="11">
    <source>
        <dbReference type="EMBL" id="RRN44541.1"/>
    </source>
</evidence>